<organism evidence="2 3">
    <name type="scientific">Trichomonas vaginalis (strain ATCC PRA-98 / G3)</name>
    <dbReference type="NCBI Taxonomy" id="412133"/>
    <lineage>
        <taxon>Eukaryota</taxon>
        <taxon>Metamonada</taxon>
        <taxon>Parabasalia</taxon>
        <taxon>Trichomonadida</taxon>
        <taxon>Trichomonadidae</taxon>
        <taxon>Trichomonas</taxon>
    </lineage>
</organism>
<evidence type="ECO:0000313" key="3">
    <source>
        <dbReference type="Proteomes" id="UP000001542"/>
    </source>
</evidence>
<keyword evidence="3" id="KW-1185">Reference proteome</keyword>
<dbReference type="KEGG" id="tva:4770192"/>
<proteinExistence type="predicted"/>
<feature type="region of interest" description="Disordered" evidence="1">
    <location>
        <begin position="1"/>
        <end position="201"/>
    </location>
</feature>
<dbReference type="VEuPathDB" id="TrichDB:TVAG_027830"/>
<feature type="compositionally biased region" description="Basic and acidic residues" evidence="1">
    <location>
        <begin position="80"/>
        <end position="91"/>
    </location>
</feature>
<dbReference type="VEuPathDB" id="TrichDB:TVAGG3_0420550"/>
<dbReference type="InterPro" id="IPR025659">
    <property type="entry name" value="Tubby-like_C"/>
</dbReference>
<feature type="compositionally biased region" description="Polar residues" evidence="1">
    <location>
        <begin position="147"/>
        <end position="173"/>
    </location>
</feature>
<dbReference type="OrthoDB" id="10662459at2759"/>
<reference evidence="2" key="1">
    <citation type="submission" date="2006-10" db="EMBL/GenBank/DDBJ databases">
        <authorList>
            <person name="Amadeo P."/>
            <person name="Zhao Q."/>
            <person name="Wortman J."/>
            <person name="Fraser-Liggett C."/>
            <person name="Carlton J."/>
        </authorList>
    </citation>
    <scope>NUCLEOTIDE SEQUENCE</scope>
    <source>
        <strain evidence="2">G3</strain>
    </source>
</reference>
<dbReference type="Proteomes" id="UP000001542">
    <property type="component" value="Unassembled WGS sequence"/>
</dbReference>
<gene>
    <name evidence="2" type="ORF">TVAG_027830</name>
</gene>
<feature type="compositionally biased region" description="Basic and acidic residues" evidence="1">
    <location>
        <begin position="174"/>
        <end position="187"/>
    </location>
</feature>
<reference evidence="2" key="2">
    <citation type="journal article" date="2007" name="Science">
        <title>Draft genome sequence of the sexually transmitted pathogen Trichomonas vaginalis.</title>
        <authorList>
            <person name="Carlton J.M."/>
            <person name="Hirt R.P."/>
            <person name="Silva J.C."/>
            <person name="Delcher A.L."/>
            <person name="Schatz M."/>
            <person name="Zhao Q."/>
            <person name="Wortman J.R."/>
            <person name="Bidwell S.L."/>
            <person name="Alsmark U.C.M."/>
            <person name="Besteiro S."/>
            <person name="Sicheritz-Ponten T."/>
            <person name="Noel C.J."/>
            <person name="Dacks J.B."/>
            <person name="Foster P.G."/>
            <person name="Simillion C."/>
            <person name="Van de Peer Y."/>
            <person name="Miranda-Saavedra D."/>
            <person name="Barton G.J."/>
            <person name="Westrop G.D."/>
            <person name="Mueller S."/>
            <person name="Dessi D."/>
            <person name="Fiori P.L."/>
            <person name="Ren Q."/>
            <person name="Paulsen I."/>
            <person name="Zhang H."/>
            <person name="Bastida-Corcuera F.D."/>
            <person name="Simoes-Barbosa A."/>
            <person name="Brown M.T."/>
            <person name="Hayes R.D."/>
            <person name="Mukherjee M."/>
            <person name="Okumura C.Y."/>
            <person name="Schneider R."/>
            <person name="Smith A.J."/>
            <person name="Vanacova S."/>
            <person name="Villalvazo M."/>
            <person name="Haas B.J."/>
            <person name="Pertea M."/>
            <person name="Feldblyum T.V."/>
            <person name="Utterback T.R."/>
            <person name="Shu C.L."/>
            <person name="Osoegawa K."/>
            <person name="de Jong P.J."/>
            <person name="Hrdy I."/>
            <person name="Horvathova L."/>
            <person name="Zubacova Z."/>
            <person name="Dolezal P."/>
            <person name="Malik S.B."/>
            <person name="Logsdon J.M. Jr."/>
            <person name="Henze K."/>
            <person name="Gupta A."/>
            <person name="Wang C.C."/>
            <person name="Dunne R.L."/>
            <person name="Upcroft J.A."/>
            <person name="Upcroft P."/>
            <person name="White O."/>
            <person name="Salzberg S.L."/>
            <person name="Tang P."/>
            <person name="Chiu C.-H."/>
            <person name="Lee Y.-S."/>
            <person name="Embley T.M."/>
            <person name="Coombs G.H."/>
            <person name="Mottram J.C."/>
            <person name="Tachezy J."/>
            <person name="Fraser-Liggett C.M."/>
            <person name="Johnson P.J."/>
        </authorList>
    </citation>
    <scope>NUCLEOTIDE SEQUENCE [LARGE SCALE GENOMIC DNA]</scope>
    <source>
        <strain evidence="2">G3</strain>
    </source>
</reference>
<dbReference type="RefSeq" id="XP_001324453.1">
    <property type="nucleotide sequence ID" value="XM_001324418.1"/>
</dbReference>
<feature type="compositionally biased region" description="Basic and acidic residues" evidence="1">
    <location>
        <begin position="113"/>
        <end position="126"/>
    </location>
</feature>
<protein>
    <recommendedName>
        <fullName evidence="4">Tubby C-terminal domain-containing protein</fullName>
    </recommendedName>
</protein>
<evidence type="ECO:0008006" key="4">
    <source>
        <dbReference type="Google" id="ProtNLM"/>
    </source>
</evidence>
<dbReference type="Gene3D" id="3.20.90.10">
    <property type="entry name" value="Tubby Protein, Chain A"/>
    <property type="match status" value="1"/>
</dbReference>
<sequence length="405" mass="46385">MSLYIVDFSSDDEDGNKNFQNATPFKPKFNVPDEKAKPKYLQETNRSTRRMRNGKDATKVEKKVVEYKPEVLTEQPAKASENRRTRKKEIITFEDADSSDDSYTPEHIQQHTSESEDKNESNEEKISFQVTNHPQQTAQPHSRRQVRGSSPHQQVQNSTSPQVNTENESTKPNIENEVKTDQKEQKPQENQTNEIKRVQQPELLIYVPRPSISDSKAKEQPMYRISREKKTGLLGATYTFRFYMLSEFILSAIYKKGADTINIIKEGSSDVDACISIGNKTQDFSLRLGSKTGDEVLSIRFYPKEGKNLARRMSVSFFIKKEGNPAKLFSRQPTESVQGHLTYNFNGRFHIQSVKNAVLFEKKGDPDLFWIRKIANEVIELQAAFPLEPLSMFAIGLASFITEIK</sequence>
<dbReference type="AlphaFoldDB" id="A2E522"/>
<dbReference type="InParanoid" id="A2E522"/>
<name>A2E522_TRIV3</name>
<dbReference type="EMBL" id="DS113305">
    <property type="protein sequence ID" value="EAY12230.1"/>
    <property type="molecule type" value="Genomic_DNA"/>
</dbReference>
<dbReference type="SMR" id="A2E522"/>
<accession>A2E522</accession>
<evidence type="ECO:0000313" key="2">
    <source>
        <dbReference type="EMBL" id="EAY12230.1"/>
    </source>
</evidence>
<evidence type="ECO:0000256" key="1">
    <source>
        <dbReference type="SAM" id="MobiDB-lite"/>
    </source>
</evidence>
<feature type="compositionally biased region" description="Basic and acidic residues" evidence="1">
    <location>
        <begin position="53"/>
        <end position="71"/>
    </location>
</feature>
<feature type="compositionally biased region" description="Polar residues" evidence="1">
    <location>
        <begin position="128"/>
        <end position="140"/>
    </location>
</feature>